<proteinExistence type="predicted"/>
<evidence type="ECO:0000256" key="4">
    <source>
        <dbReference type="SAM" id="MobiDB-lite"/>
    </source>
</evidence>
<reference evidence="5" key="1">
    <citation type="journal article" date="2014" name="Genome Biol. Evol.">
        <title>Pangenome evidence for extensive interdomain horizontal transfer affecting lineage core and shell genes in uncultured planktonic thaumarchaeota and euryarchaeota.</title>
        <authorList>
            <person name="Deschamps P."/>
            <person name="Zivanovic Y."/>
            <person name="Moreira D."/>
            <person name="Rodriguez-Valera F."/>
            <person name="Lopez-Garcia P."/>
        </authorList>
    </citation>
    <scope>NUCLEOTIDE SEQUENCE</scope>
</reference>
<dbReference type="PROSITE" id="PS50292">
    <property type="entry name" value="PEROXIDASE_3"/>
    <property type="match status" value="1"/>
</dbReference>
<keyword evidence="3" id="KW-0325">Glycoprotein</keyword>
<dbReference type="PANTHER" id="PTHR11475:SF4">
    <property type="entry name" value="CHORION PEROXIDASE"/>
    <property type="match status" value="1"/>
</dbReference>
<keyword evidence="5" id="KW-0560">Oxidoreductase</keyword>
<evidence type="ECO:0000313" key="5">
    <source>
        <dbReference type="EMBL" id="AIF07509.1"/>
    </source>
</evidence>
<evidence type="ECO:0000256" key="3">
    <source>
        <dbReference type="ARBA" id="ARBA00023180"/>
    </source>
</evidence>
<organism evidence="5">
    <name type="scientific">uncultured marine group II/III euryarchaeote KM3_203_B10</name>
    <dbReference type="NCBI Taxonomy" id="1457981"/>
    <lineage>
        <taxon>Archaea</taxon>
        <taxon>Methanobacteriati</taxon>
        <taxon>Methanobacteriota</taxon>
        <taxon>environmental samples</taxon>
    </lineage>
</organism>
<dbReference type="GO" id="GO:0006979">
    <property type="term" value="P:response to oxidative stress"/>
    <property type="evidence" value="ECO:0007669"/>
    <property type="project" value="InterPro"/>
</dbReference>
<keyword evidence="2" id="KW-0964">Secreted</keyword>
<dbReference type="InterPro" id="IPR037120">
    <property type="entry name" value="Haem_peroxidase_sf_animal"/>
</dbReference>
<dbReference type="GO" id="GO:0005576">
    <property type="term" value="C:extracellular region"/>
    <property type="evidence" value="ECO:0007669"/>
    <property type="project" value="UniProtKB-SubCell"/>
</dbReference>
<feature type="region of interest" description="Disordered" evidence="4">
    <location>
        <begin position="598"/>
        <end position="622"/>
    </location>
</feature>
<dbReference type="Pfam" id="PF03098">
    <property type="entry name" value="An_peroxidase"/>
    <property type="match status" value="1"/>
</dbReference>
<sequence length="668" mass="72095">MQDTIYSCSPSRESVNSRVVIRPLNVSALLAVCLILTQASGTLLLEAGGISAHATAYDTSYAVDDEPEPMSWRAANGVGVNPTHLEWGSTGSILGRAVPAAHGDNISSLAGPNRPGPREISNAVCATPGSGPADETGLSDYNWLWGQFITHDIDFTTTSNGRTTDAVEFAHIPVPVDDPIMNPNGVEWAEMMFFRSVYLEGTGTSENNPREHPNNITTWIDASVIYGSTQGRADWLRTYEGGLLKVSNWTEGDLLPLAEPDDATAPGMSFAGFSGDKKFVTGDVRANEHIALLAMHVIFHREHNRLADDIAARNPDWSDEQIYQRARKIVAAEIGVITFDGFLPSLGITMPAYSGFNASMDPAMRSVFATVAFRMGHSQIGDNLLRLQDDRSPIAAGNLKLKDGFWTTSPVTDEGGVDPLLRGLAANTQPANDLLFGDNLRNQLFGFPGGLGADLCAIDIQRGRDHGVPDYNTIRVAFGLPALTNFSQISSDNATNAELEALYGDIDDIDPLIGMLAEDHPSDGVLGETMKAVIMDQFVRIRDGDSHWWEADPELESIRDDLRDTTLSDVILRNTDIRDLQCDVFFAETNVNNMDCGGSGNNAPHTPAQYVSSNGEPTDGTEIEGESGIKFDPMLLLIGGMIAAAVVLVLTAKEEDAQEPEPDGDDDE</sequence>
<dbReference type="Gene3D" id="1.10.640.10">
    <property type="entry name" value="Haem peroxidase domain superfamily, animal type"/>
    <property type="match status" value="1"/>
</dbReference>
<protein>
    <submittedName>
        <fullName evidence="5">Peroxidase</fullName>
    </submittedName>
</protein>
<dbReference type="SUPFAM" id="SSF48113">
    <property type="entry name" value="Heme-dependent peroxidases"/>
    <property type="match status" value="1"/>
</dbReference>
<evidence type="ECO:0000256" key="2">
    <source>
        <dbReference type="ARBA" id="ARBA00022525"/>
    </source>
</evidence>
<feature type="compositionally biased region" description="Polar residues" evidence="4">
    <location>
        <begin position="601"/>
        <end position="616"/>
    </location>
</feature>
<accession>A0A075GUU9</accession>
<dbReference type="EMBL" id="KF900804">
    <property type="protein sequence ID" value="AIF07509.1"/>
    <property type="molecule type" value="Genomic_DNA"/>
</dbReference>
<evidence type="ECO:0000256" key="1">
    <source>
        <dbReference type="ARBA" id="ARBA00004613"/>
    </source>
</evidence>
<dbReference type="InterPro" id="IPR019791">
    <property type="entry name" value="Haem_peroxidase_animal"/>
</dbReference>
<dbReference type="GO" id="GO:0020037">
    <property type="term" value="F:heme binding"/>
    <property type="evidence" value="ECO:0007669"/>
    <property type="project" value="InterPro"/>
</dbReference>
<dbReference type="AlphaFoldDB" id="A0A075GUU9"/>
<dbReference type="GO" id="GO:0004601">
    <property type="term" value="F:peroxidase activity"/>
    <property type="evidence" value="ECO:0007669"/>
    <property type="project" value="UniProtKB-KW"/>
</dbReference>
<dbReference type="InterPro" id="IPR010255">
    <property type="entry name" value="Haem_peroxidase_sf"/>
</dbReference>
<name>A0A075GUU9_9EURY</name>
<dbReference type="PRINTS" id="PR00457">
    <property type="entry name" value="ANPEROXIDASE"/>
</dbReference>
<comment type="subcellular location">
    <subcellularLocation>
        <location evidence="1">Secreted</location>
    </subcellularLocation>
</comment>
<keyword evidence="5" id="KW-0575">Peroxidase</keyword>
<dbReference type="PANTHER" id="PTHR11475">
    <property type="entry name" value="OXIDASE/PEROXIDASE"/>
    <property type="match status" value="1"/>
</dbReference>
<dbReference type="CDD" id="cd09822">
    <property type="entry name" value="peroxinectin_like_bacterial"/>
    <property type="match status" value="1"/>
</dbReference>